<dbReference type="EMBL" id="LSCQ01000077">
    <property type="protein sequence ID" value="KXB34332.1"/>
    <property type="molecule type" value="Genomic_DNA"/>
</dbReference>
<gene>
    <name evidence="1" type="ORF">HMPREF3187_01411</name>
</gene>
<dbReference type="InterPro" id="IPR014942">
    <property type="entry name" value="AbiEii"/>
</dbReference>
<evidence type="ECO:0008006" key="3">
    <source>
        <dbReference type="Google" id="ProtNLM"/>
    </source>
</evidence>
<dbReference type="OrthoDB" id="9780929at2"/>
<reference evidence="1 2" key="1">
    <citation type="submission" date="2016-01" db="EMBL/GenBank/DDBJ databases">
        <authorList>
            <person name="Oliw E.H."/>
        </authorList>
    </citation>
    <scope>NUCLEOTIDE SEQUENCE [LARGE SCALE GENOMIC DNA]</scope>
    <source>
        <strain evidence="1 2">KA00635</strain>
    </source>
</reference>
<dbReference type="Proteomes" id="UP000070422">
    <property type="component" value="Unassembled WGS sequence"/>
</dbReference>
<evidence type="ECO:0000313" key="1">
    <source>
        <dbReference type="EMBL" id="KXB34332.1"/>
    </source>
</evidence>
<accession>A0A133XTP3</accession>
<dbReference type="InterPro" id="IPR043519">
    <property type="entry name" value="NT_sf"/>
</dbReference>
<sequence length="243" mass="28359">MMNDWQEKHHEIIDNFLKSLNTETNQFILKGGTALLTCYGLDRFSEDIDLDARSNHNILSIIHRFSIHQNFNYRVGKDTDTVKRVFLDYGNPNHKLKIETSYRQKNIIEDSDVVNINGITVYSIDFLFQQKCDAYLGRERIRDLYDVCFIFENYSPQLSKSSIKQLQRAFTYKGIDEVDALVSEQKDVLIDGDELAYKFLSISEAIGLELGEASMHQQDRLKEAYQELLSQESIAYSNDEWER</sequence>
<dbReference type="PATRIC" id="fig|87541.4.peg.1396"/>
<protein>
    <recommendedName>
        <fullName evidence="3">Nucleotidyl transferase AbiEii/AbiGii toxin family protein</fullName>
    </recommendedName>
</protein>
<dbReference type="Gene3D" id="3.10.450.620">
    <property type="entry name" value="JHP933, nucleotidyltransferase-like core domain"/>
    <property type="match status" value="1"/>
</dbReference>
<dbReference type="SUPFAM" id="SSF81301">
    <property type="entry name" value="Nucleotidyltransferase"/>
    <property type="match status" value="1"/>
</dbReference>
<comment type="caution">
    <text evidence="1">The sequence shown here is derived from an EMBL/GenBank/DDBJ whole genome shotgun (WGS) entry which is preliminary data.</text>
</comment>
<dbReference type="Gene3D" id="1.20.58.1790">
    <property type="entry name" value="JHP933, helical tail domain"/>
    <property type="match status" value="1"/>
</dbReference>
<proteinExistence type="predicted"/>
<organism evidence="1 2">
    <name type="scientific">Aerococcus christensenii</name>
    <dbReference type="NCBI Taxonomy" id="87541"/>
    <lineage>
        <taxon>Bacteria</taxon>
        <taxon>Bacillati</taxon>
        <taxon>Bacillota</taxon>
        <taxon>Bacilli</taxon>
        <taxon>Lactobacillales</taxon>
        <taxon>Aerococcaceae</taxon>
        <taxon>Aerococcus</taxon>
    </lineage>
</organism>
<dbReference type="AlphaFoldDB" id="A0A133XTP3"/>
<name>A0A133XTP3_9LACT</name>
<evidence type="ECO:0000313" key="2">
    <source>
        <dbReference type="Proteomes" id="UP000070422"/>
    </source>
</evidence>
<dbReference type="Pfam" id="PF08843">
    <property type="entry name" value="AbiEii"/>
    <property type="match status" value="1"/>
</dbReference>